<feature type="transmembrane region" description="Helical" evidence="1">
    <location>
        <begin position="21"/>
        <end position="41"/>
    </location>
</feature>
<organism evidence="2 3">
    <name type="scientific">Candidatus Buchananbacteria bacterium RIFCSPLOWO2_01_FULL_39_33</name>
    <dbReference type="NCBI Taxonomy" id="1797543"/>
    <lineage>
        <taxon>Bacteria</taxon>
        <taxon>Candidatus Buchananiibacteriota</taxon>
    </lineage>
</organism>
<evidence type="ECO:0000313" key="2">
    <source>
        <dbReference type="EMBL" id="OGY52397.1"/>
    </source>
</evidence>
<keyword evidence="1" id="KW-1133">Transmembrane helix</keyword>
<dbReference type="Proteomes" id="UP000177376">
    <property type="component" value="Unassembled WGS sequence"/>
</dbReference>
<feature type="transmembrane region" description="Helical" evidence="1">
    <location>
        <begin position="53"/>
        <end position="83"/>
    </location>
</feature>
<protein>
    <recommendedName>
        <fullName evidence="4">Major facilitator superfamily (MFS) profile domain-containing protein</fullName>
    </recommendedName>
</protein>
<accession>A0A1G1YLS2</accession>
<dbReference type="AlphaFoldDB" id="A0A1G1YLS2"/>
<proteinExistence type="predicted"/>
<reference evidence="2 3" key="1">
    <citation type="journal article" date="2016" name="Nat. Commun.">
        <title>Thousands of microbial genomes shed light on interconnected biogeochemical processes in an aquifer system.</title>
        <authorList>
            <person name="Anantharaman K."/>
            <person name="Brown C.T."/>
            <person name="Hug L.A."/>
            <person name="Sharon I."/>
            <person name="Castelle C.J."/>
            <person name="Probst A.J."/>
            <person name="Thomas B.C."/>
            <person name="Singh A."/>
            <person name="Wilkins M.J."/>
            <person name="Karaoz U."/>
            <person name="Brodie E.L."/>
            <person name="Williams K.H."/>
            <person name="Hubbard S.S."/>
            <person name="Banfield J.F."/>
        </authorList>
    </citation>
    <scope>NUCLEOTIDE SEQUENCE [LARGE SCALE GENOMIC DNA]</scope>
</reference>
<feature type="transmembrane region" description="Helical" evidence="1">
    <location>
        <begin position="90"/>
        <end position="115"/>
    </location>
</feature>
<sequence>MLLNFFSKKKIDRQELFKLGALAGLLEIIYIVLVAGFMILAQSLFPNDSADAIIGITSFLIIFVFSAGISGVLIFGLPFYFAVQNKYQEALIILASSAVAMIAILIIIILGQMIIN</sequence>
<evidence type="ECO:0000256" key="1">
    <source>
        <dbReference type="SAM" id="Phobius"/>
    </source>
</evidence>
<evidence type="ECO:0000313" key="3">
    <source>
        <dbReference type="Proteomes" id="UP000177376"/>
    </source>
</evidence>
<dbReference type="EMBL" id="MHIM01000020">
    <property type="protein sequence ID" value="OGY52397.1"/>
    <property type="molecule type" value="Genomic_DNA"/>
</dbReference>
<keyword evidence="1" id="KW-0812">Transmembrane</keyword>
<evidence type="ECO:0008006" key="4">
    <source>
        <dbReference type="Google" id="ProtNLM"/>
    </source>
</evidence>
<comment type="caution">
    <text evidence="2">The sequence shown here is derived from an EMBL/GenBank/DDBJ whole genome shotgun (WGS) entry which is preliminary data.</text>
</comment>
<name>A0A1G1YLS2_9BACT</name>
<keyword evidence="1" id="KW-0472">Membrane</keyword>
<gene>
    <name evidence="2" type="ORF">A3A02_02850</name>
</gene>